<name>W4Q955_9BACI</name>
<dbReference type="Gene3D" id="2.102.10.10">
    <property type="entry name" value="Rieske [2Fe-2S] iron-sulphur domain"/>
    <property type="match status" value="1"/>
</dbReference>
<dbReference type="STRING" id="1236970.JCM9140_4428"/>
<evidence type="ECO:0000256" key="2">
    <source>
        <dbReference type="ARBA" id="ARBA00022723"/>
    </source>
</evidence>
<dbReference type="PROSITE" id="PS51296">
    <property type="entry name" value="RIESKE"/>
    <property type="match status" value="1"/>
</dbReference>
<evidence type="ECO:0000256" key="4">
    <source>
        <dbReference type="ARBA" id="ARBA00023004"/>
    </source>
</evidence>
<keyword evidence="7" id="KW-0808">Transferase</keyword>
<evidence type="ECO:0000313" key="8">
    <source>
        <dbReference type="Proteomes" id="UP000018890"/>
    </source>
</evidence>
<dbReference type="Gene3D" id="3.90.380.10">
    <property type="entry name" value="Naphthalene 1,2-dioxygenase Alpha Subunit, Chain A, domain 1"/>
    <property type="match status" value="1"/>
</dbReference>
<feature type="domain" description="Rieske" evidence="6">
    <location>
        <begin position="10"/>
        <end position="113"/>
    </location>
</feature>
<proteinExistence type="predicted"/>
<dbReference type="SUPFAM" id="SSF50022">
    <property type="entry name" value="ISP domain"/>
    <property type="match status" value="1"/>
</dbReference>
<reference evidence="7" key="1">
    <citation type="journal article" date="2014" name="Genome Announc.">
        <title>Draft Genome Sequences of Three Alkaliphilic Bacillus Strains, Bacillus wakoensis JCM 9140T, Bacillus akibai JCM 9157T, and Bacillus hemicellulosilyticus JCM 9152T.</title>
        <authorList>
            <person name="Yuki M."/>
            <person name="Oshima K."/>
            <person name="Suda W."/>
            <person name="Oshida Y."/>
            <person name="Kitamura K."/>
            <person name="Iida T."/>
            <person name="Hattori M."/>
            <person name="Ohkuma M."/>
        </authorList>
    </citation>
    <scope>NUCLEOTIDE SEQUENCE [LARGE SCALE GENOMIC DNA]</scope>
    <source>
        <strain evidence="7">JCM 9140</strain>
    </source>
</reference>
<dbReference type="Pfam" id="PF19112">
    <property type="entry name" value="VanA_C"/>
    <property type="match status" value="1"/>
</dbReference>
<evidence type="ECO:0000256" key="5">
    <source>
        <dbReference type="ARBA" id="ARBA00023014"/>
    </source>
</evidence>
<dbReference type="GO" id="GO:0051537">
    <property type="term" value="F:2 iron, 2 sulfur cluster binding"/>
    <property type="evidence" value="ECO:0007669"/>
    <property type="project" value="UniProtKB-KW"/>
</dbReference>
<dbReference type="AlphaFoldDB" id="W4Q955"/>
<dbReference type="InterPro" id="IPR050584">
    <property type="entry name" value="Cholesterol_7-desaturase"/>
</dbReference>
<keyword evidence="7" id="KW-0489">Methyltransferase</keyword>
<dbReference type="InterPro" id="IPR036922">
    <property type="entry name" value="Rieske_2Fe-2S_sf"/>
</dbReference>
<sequence length="331" mass="38054">MLQDPLRNEWHAVLKSTELNEEPVQCYVLGERVAVFRTDSGVHAFRDLCIHRGAALSLGKVKDNQLICPYHAWEYNTQGTCVKIPAQPCTQAIPKKAKAEVYHCQEKYGLIWVCLSDEPKPILNYPEGDQPEEYRTVICGPYEIEANAPRVVENFLDISHLMFVHEGLLGDEEHAEVSDYRVHFEDGRYITDRISIYQPNPDGRSIGGYTDYVYEILSPKTARLKKFGPGPNDVFSLLIEVLQEKDGKTKVYMLQSRNFQLEEPDEGYIEFQDLIIGQDLAIVESQRPELLPLDLQEELHLKCDRLSISYRRWLKELGIEVGTTENLQVQR</sequence>
<evidence type="ECO:0000259" key="6">
    <source>
        <dbReference type="PROSITE" id="PS51296"/>
    </source>
</evidence>
<evidence type="ECO:0000256" key="1">
    <source>
        <dbReference type="ARBA" id="ARBA00022714"/>
    </source>
</evidence>
<gene>
    <name evidence="7" type="ORF">JCM9140_4428</name>
</gene>
<dbReference type="EMBL" id="BAUT01000089">
    <property type="protein sequence ID" value="GAE28218.1"/>
    <property type="molecule type" value="Genomic_DNA"/>
</dbReference>
<protein>
    <submittedName>
        <fullName evidence="7">Vanillate O-demethylase oxygenase subunit</fullName>
    </submittedName>
</protein>
<dbReference type="SUPFAM" id="SSF55961">
    <property type="entry name" value="Bet v1-like"/>
    <property type="match status" value="1"/>
</dbReference>
<keyword evidence="8" id="KW-1185">Reference proteome</keyword>
<accession>W4Q955</accession>
<keyword evidence="2" id="KW-0479">Metal-binding</keyword>
<dbReference type="PANTHER" id="PTHR21266">
    <property type="entry name" value="IRON-SULFUR DOMAIN CONTAINING PROTEIN"/>
    <property type="match status" value="1"/>
</dbReference>
<comment type="caution">
    <text evidence="7">The sequence shown here is derived from an EMBL/GenBank/DDBJ whole genome shotgun (WGS) entry which is preliminary data.</text>
</comment>
<dbReference type="GO" id="GO:0032259">
    <property type="term" value="P:methylation"/>
    <property type="evidence" value="ECO:0007669"/>
    <property type="project" value="UniProtKB-KW"/>
</dbReference>
<keyword evidence="5" id="KW-0411">Iron-sulfur</keyword>
<dbReference type="InterPro" id="IPR044043">
    <property type="entry name" value="VanA_C_cat"/>
</dbReference>
<keyword evidence="1" id="KW-0001">2Fe-2S</keyword>
<dbReference type="OrthoDB" id="9800776at2"/>
<dbReference type="Pfam" id="PF00355">
    <property type="entry name" value="Rieske"/>
    <property type="match status" value="1"/>
</dbReference>
<keyword evidence="4" id="KW-0408">Iron</keyword>
<dbReference type="Proteomes" id="UP000018890">
    <property type="component" value="Unassembled WGS sequence"/>
</dbReference>
<dbReference type="RefSeq" id="WP_034750614.1">
    <property type="nucleotide sequence ID" value="NZ_BAUT01000089.1"/>
</dbReference>
<dbReference type="GO" id="GO:0008168">
    <property type="term" value="F:methyltransferase activity"/>
    <property type="evidence" value="ECO:0007669"/>
    <property type="project" value="UniProtKB-KW"/>
</dbReference>
<organism evidence="7 8">
    <name type="scientific">Halalkalibacter wakoensis JCM 9140</name>
    <dbReference type="NCBI Taxonomy" id="1236970"/>
    <lineage>
        <taxon>Bacteria</taxon>
        <taxon>Bacillati</taxon>
        <taxon>Bacillota</taxon>
        <taxon>Bacilli</taxon>
        <taxon>Bacillales</taxon>
        <taxon>Bacillaceae</taxon>
        <taxon>Halalkalibacter</taxon>
    </lineage>
</organism>
<dbReference type="InterPro" id="IPR017941">
    <property type="entry name" value="Rieske_2Fe-2S"/>
</dbReference>
<evidence type="ECO:0000313" key="7">
    <source>
        <dbReference type="EMBL" id="GAE28218.1"/>
    </source>
</evidence>
<dbReference type="GO" id="GO:0016705">
    <property type="term" value="F:oxidoreductase activity, acting on paired donors, with incorporation or reduction of molecular oxygen"/>
    <property type="evidence" value="ECO:0007669"/>
    <property type="project" value="UniProtKB-ARBA"/>
</dbReference>
<dbReference type="GO" id="GO:0046872">
    <property type="term" value="F:metal ion binding"/>
    <property type="evidence" value="ECO:0007669"/>
    <property type="project" value="UniProtKB-KW"/>
</dbReference>
<evidence type="ECO:0000256" key="3">
    <source>
        <dbReference type="ARBA" id="ARBA00023002"/>
    </source>
</evidence>
<dbReference type="PANTHER" id="PTHR21266:SF60">
    <property type="entry name" value="3-KETOSTEROID-9-ALPHA-MONOOXYGENASE, OXYGENASE COMPONENT"/>
    <property type="match status" value="1"/>
</dbReference>
<dbReference type="GO" id="GO:0004497">
    <property type="term" value="F:monooxygenase activity"/>
    <property type="evidence" value="ECO:0007669"/>
    <property type="project" value="UniProtKB-ARBA"/>
</dbReference>
<keyword evidence="3" id="KW-0560">Oxidoreductase</keyword>
<dbReference type="CDD" id="cd03469">
    <property type="entry name" value="Rieske_RO_Alpha_N"/>
    <property type="match status" value="1"/>
</dbReference>